<name>A0A0X8JJN2_9BACT</name>
<accession>A0A0X8JJN2</accession>
<reference evidence="4" key="1">
    <citation type="submission" date="2016-02" db="EMBL/GenBank/DDBJ databases">
        <authorList>
            <person name="Holder M.E."/>
            <person name="Ajami N.J."/>
            <person name="Petrosino J.F."/>
        </authorList>
    </citation>
    <scope>NUCLEOTIDE SEQUENCE [LARGE SCALE GENOMIC DNA]</scope>
    <source>
        <strain evidence="4">CCUG 45958</strain>
    </source>
</reference>
<dbReference type="AlphaFoldDB" id="A0A0X8JJN2"/>
<feature type="chain" id="PRO_5007067467" evidence="1">
    <location>
        <begin position="20"/>
        <end position="198"/>
    </location>
</feature>
<dbReference type="EMBL" id="CP014229">
    <property type="protein sequence ID" value="AMD90009.1"/>
    <property type="molecule type" value="Genomic_DNA"/>
</dbReference>
<proteinExistence type="predicted"/>
<dbReference type="Gene3D" id="3.40.50.10610">
    <property type="entry name" value="ABC-type transport auxiliary lipoprotein component"/>
    <property type="match status" value="1"/>
</dbReference>
<dbReference type="RefSeq" id="WP_062252307.1">
    <property type="nucleotide sequence ID" value="NZ_CP014229.1"/>
</dbReference>
<keyword evidence="3" id="KW-0223">Dioxygenase</keyword>
<dbReference type="SUPFAM" id="SSF159594">
    <property type="entry name" value="XCC0632-like"/>
    <property type="match status" value="1"/>
</dbReference>
<evidence type="ECO:0000313" key="4">
    <source>
        <dbReference type="Proteomes" id="UP000069241"/>
    </source>
</evidence>
<feature type="signal peptide" evidence="1">
    <location>
        <begin position="1"/>
        <end position="19"/>
    </location>
</feature>
<dbReference type="GO" id="GO:0051213">
    <property type="term" value="F:dioxygenase activity"/>
    <property type="evidence" value="ECO:0007669"/>
    <property type="project" value="UniProtKB-KW"/>
</dbReference>
<evidence type="ECO:0000313" key="3">
    <source>
        <dbReference type="EMBL" id="AMD90009.1"/>
    </source>
</evidence>
<dbReference type="InterPro" id="IPR005586">
    <property type="entry name" value="ABC_trans_aux"/>
</dbReference>
<dbReference type="STRING" id="44742.AXF13_07700"/>
<dbReference type="Pfam" id="PF03886">
    <property type="entry name" value="ABC_trans_aux"/>
    <property type="match status" value="1"/>
</dbReference>
<sequence>MSRRIFLLAALLTLLTACGRSTPTNYYLLESSLGPVQADGLPAKSLRVAQVCVPEYLDRGGIVSRVDGQTQVIVAQFHAWAEPVSNGVRRVTQEVLTPPLLAEGINVLPSGDESSGDFTLLLDVQRLDGNFDDKAVLETRWTLRNRDNAILGRGIYASEEMVRGKTYDLLVGAESRLVRRMADYLAEKLPPLMRGKKS</sequence>
<dbReference type="PROSITE" id="PS51257">
    <property type="entry name" value="PROKAR_LIPOPROTEIN"/>
    <property type="match status" value="1"/>
</dbReference>
<keyword evidence="4" id="KW-1185">Reference proteome</keyword>
<evidence type="ECO:0000256" key="1">
    <source>
        <dbReference type="SAM" id="SignalP"/>
    </source>
</evidence>
<keyword evidence="1" id="KW-0732">Signal</keyword>
<feature type="domain" description="ABC-type transport auxiliary lipoprotein component" evidence="2">
    <location>
        <begin position="27"/>
        <end position="185"/>
    </location>
</feature>
<gene>
    <name evidence="3" type="ORF">AXF13_07700</name>
</gene>
<organism evidence="3 4">
    <name type="scientific">Desulfovibrio fairfieldensis</name>
    <dbReference type="NCBI Taxonomy" id="44742"/>
    <lineage>
        <taxon>Bacteria</taxon>
        <taxon>Pseudomonadati</taxon>
        <taxon>Thermodesulfobacteriota</taxon>
        <taxon>Desulfovibrionia</taxon>
        <taxon>Desulfovibrionales</taxon>
        <taxon>Desulfovibrionaceae</taxon>
        <taxon>Desulfovibrio</taxon>
    </lineage>
</organism>
<keyword evidence="3" id="KW-0560">Oxidoreductase</keyword>
<protein>
    <submittedName>
        <fullName evidence="3">Aromatic ring-opening dioxygenase LigA</fullName>
    </submittedName>
</protein>
<dbReference type="Proteomes" id="UP000069241">
    <property type="component" value="Chromosome"/>
</dbReference>
<dbReference type="KEGG" id="dfi:AXF13_07700"/>
<evidence type="ECO:0000259" key="2">
    <source>
        <dbReference type="Pfam" id="PF03886"/>
    </source>
</evidence>